<gene>
    <name evidence="2" type="ORF">GCM10009839_01100</name>
</gene>
<protein>
    <recommendedName>
        <fullName evidence="4">WxL domain-containing protein</fullName>
    </recommendedName>
</protein>
<evidence type="ECO:0000313" key="3">
    <source>
        <dbReference type="Proteomes" id="UP001500751"/>
    </source>
</evidence>
<sequence length="184" mass="18484">MRLRAPRAVVVPLVTAAVVCLSTVFPADADTTGNTPLTVQVTSNSALSITVPTGNVTLGTVDNTAARRVSATLAAVTVNDNRNVASGWTAFMHANDFGDGAGHFIPASSPNSNYDTGGVTPTGNISVVGTTPPGPPLYPDTAVVTATATVAGINSATWTPTIGLNVPAGQAPGTYTSTLVHTVI</sequence>
<proteinExistence type="predicted"/>
<name>A0ABP5EXD5_9ACTN</name>
<keyword evidence="3" id="KW-1185">Reference proteome</keyword>
<comment type="caution">
    <text evidence="2">The sequence shown here is derived from an EMBL/GenBank/DDBJ whole genome shotgun (WGS) entry which is preliminary data.</text>
</comment>
<evidence type="ECO:0000313" key="2">
    <source>
        <dbReference type="EMBL" id="GAA2010916.1"/>
    </source>
</evidence>
<feature type="signal peptide" evidence="1">
    <location>
        <begin position="1"/>
        <end position="29"/>
    </location>
</feature>
<evidence type="ECO:0000256" key="1">
    <source>
        <dbReference type="SAM" id="SignalP"/>
    </source>
</evidence>
<dbReference type="EMBL" id="BAAAQN010000001">
    <property type="protein sequence ID" value="GAA2010916.1"/>
    <property type="molecule type" value="Genomic_DNA"/>
</dbReference>
<organism evidence="2 3">
    <name type="scientific">Catenulispora yoronensis</name>
    <dbReference type="NCBI Taxonomy" id="450799"/>
    <lineage>
        <taxon>Bacteria</taxon>
        <taxon>Bacillati</taxon>
        <taxon>Actinomycetota</taxon>
        <taxon>Actinomycetes</taxon>
        <taxon>Catenulisporales</taxon>
        <taxon>Catenulisporaceae</taxon>
        <taxon>Catenulispora</taxon>
    </lineage>
</organism>
<keyword evidence="1" id="KW-0732">Signal</keyword>
<evidence type="ECO:0008006" key="4">
    <source>
        <dbReference type="Google" id="ProtNLM"/>
    </source>
</evidence>
<reference evidence="3" key="1">
    <citation type="journal article" date="2019" name="Int. J. Syst. Evol. Microbiol.">
        <title>The Global Catalogue of Microorganisms (GCM) 10K type strain sequencing project: providing services to taxonomists for standard genome sequencing and annotation.</title>
        <authorList>
            <consortium name="The Broad Institute Genomics Platform"/>
            <consortium name="The Broad Institute Genome Sequencing Center for Infectious Disease"/>
            <person name="Wu L."/>
            <person name="Ma J."/>
        </authorList>
    </citation>
    <scope>NUCLEOTIDE SEQUENCE [LARGE SCALE GENOMIC DNA]</scope>
    <source>
        <strain evidence="3">JCM 16014</strain>
    </source>
</reference>
<feature type="chain" id="PRO_5046454110" description="WxL domain-containing protein" evidence="1">
    <location>
        <begin position="30"/>
        <end position="184"/>
    </location>
</feature>
<dbReference type="RefSeq" id="WP_344663442.1">
    <property type="nucleotide sequence ID" value="NZ_BAAAQN010000001.1"/>
</dbReference>
<dbReference type="Proteomes" id="UP001500751">
    <property type="component" value="Unassembled WGS sequence"/>
</dbReference>
<accession>A0ABP5EXD5</accession>